<gene>
    <name evidence="1" type="ORF">RRG08_001049</name>
</gene>
<proteinExistence type="predicted"/>
<accession>A0AAE1AX09</accession>
<organism evidence="1 2">
    <name type="scientific">Elysia crispata</name>
    <name type="common">lettuce slug</name>
    <dbReference type="NCBI Taxonomy" id="231223"/>
    <lineage>
        <taxon>Eukaryota</taxon>
        <taxon>Metazoa</taxon>
        <taxon>Spiralia</taxon>
        <taxon>Lophotrochozoa</taxon>
        <taxon>Mollusca</taxon>
        <taxon>Gastropoda</taxon>
        <taxon>Heterobranchia</taxon>
        <taxon>Euthyneura</taxon>
        <taxon>Panpulmonata</taxon>
        <taxon>Sacoglossa</taxon>
        <taxon>Placobranchoidea</taxon>
        <taxon>Plakobranchidae</taxon>
        <taxon>Elysia</taxon>
    </lineage>
</organism>
<keyword evidence="2" id="KW-1185">Reference proteome</keyword>
<dbReference type="AlphaFoldDB" id="A0AAE1AX09"/>
<reference evidence="1" key="1">
    <citation type="journal article" date="2023" name="G3 (Bethesda)">
        <title>A reference genome for the long-term kleptoplast-retaining sea slug Elysia crispata morphotype clarki.</title>
        <authorList>
            <person name="Eastman K.E."/>
            <person name="Pendleton A.L."/>
            <person name="Shaikh M.A."/>
            <person name="Suttiyut T."/>
            <person name="Ogas R."/>
            <person name="Tomko P."/>
            <person name="Gavelis G."/>
            <person name="Widhalm J.R."/>
            <person name="Wisecaver J.H."/>
        </authorList>
    </citation>
    <scope>NUCLEOTIDE SEQUENCE</scope>
    <source>
        <strain evidence="1">ECLA1</strain>
    </source>
</reference>
<comment type="caution">
    <text evidence="1">The sequence shown here is derived from an EMBL/GenBank/DDBJ whole genome shotgun (WGS) entry which is preliminary data.</text>
</comment>
<dbReference type="Proteomes" id="UP001283361">
    <property type="component" value="Unassembled WGS sequence"/>
</dbReference>
<protein>
    <submittedName>
        <fullName evidence="1">Uncharacterized protein</fullName>
    </submittedName>
</protein>
<sequence>MGKRTTRGDQDGMGSVAGTTAFDTQECQFVFCDVDLDSTRNKFRLIKWINHQARKTDREPHHIDAPDRLQR</sequence>
<evidence type="ECO:0000313" key="1">
    <source>
        <dbReference type="EMBL" id="KAK3794901.1"/>
    </source>
</evidence>
<name>A0AAE1AX09_9GAST</name>
<dbReference type="EMBL" id="JAWDGP010001087">
    <property type="protein sequence ID" value="KAK3794901.1"/>
    <property type="molecule type" value="Genomic_DNA"/>
</dbReference>
<evidence type="ECO:0000313" key="2">
    <source>
        <dbReference type="Proteomes" id="UP001283361"/>
    </source>
</evidence>